<dbReference type="EMBL" id="JO495080">
    <property type="protein sequence ID" value="AEL79309.1"/>
    <property type="molecule type" value="mRNA"/>
</dbReference>
<evidence type="ECO:0000256" key="1">
    <source>
        <dbReference type="SAM" id="SignalP"/>
    </source>
</evidence>
<keyword evidence="1" id="KW-0732">Signal</keyword>
<organism evidence="2">
    <name type="scientific">Rhodnius prolixus</name>
    <name type="common">Triatomid bug</name>
    <dbReference type="NCBI Taxonomy" id="13249"/>
    <lineage>
        <taxon>Eukaryota</taxon>
        <taxon>Metazoa</taxon>
        <taxon>Ecdysozoa</taxon>
        <taxon>Arthropoda</taxon>
        <taxon>Hexapoda</taxon>
        <taxon>Insecta</taxon>
        <taxon>Pterygota</taxon>
        <taxon>Neoptera</taxon>
        <taxon>Paraneoptera</taxon>
        <taxon>Hemiptera</taxon>
        <taxon>Heteroptera</taxon>
        <taxon>Panheteroptera</taxon>
        <taxon>Cimicomorpha</taxon>
        <taxon>Reduviidae</taxon>
        <taxon>Triatominae</taxon>
        <taxon>Rhodnius</taxon>
    </lineage>
</organism>
<dbReference type="AlphaFoldDB" id="G1K0J8"/>
<feature type="signal peptide" evidence="1">
    <location>
        <begin position="1"/>
        <end position="16"/>
    </location>
</feature>
<name>G1K0J8_RHOPR</name>
<feature type="non-terminal residue" evidence="2">
    <location>
        <position position="94"/>
    </location>
</feature>
<protein>
    <submittedName>
        <fullName evidence="2">Uncharacterized protein</fullName>
    </submittedName>
</protein>
<feature type="chain" id="PRO_5003412878" evidence="1">
    <location>
        <begin position="17"/>
        <end position="94"/>
    </location>
</feature>
<feature type="non-terminal residue" evidence="2">
    <location>
        <position position="1"/>
    </location>
</feature>
<reference evidence="2" key="1">
    <citation type="journal article" date="2011" name="Insect Biochem. Mol. Biol.">
        <title>Transcriptome and gene expression profile of ovarian follicle tissue of the triatomine bug Rhodnius prolixus.</title>
        <authorList>
            <person name="Medeiros M.N."/>
            <person name="Logullo R."/>
            <person name="Ramos I.B."/>
            <person name="Sorgine M.H."/>
            <person name="Paiva-Silva G.O."/>
            <person name="Mesquita R.D."/>
            <person name="Machado E.A."/>
            <person name="Coutinho M.A."/>
            <person name="Masuda H."/>
            <person name="Capurro M.L."/>
            <person name="Ribeiro J.M."/>
            <person name="Cardoso Braz G.R."/>
            <person name="Oliveira P.L."/>
        </authorList>
    </citation>
    <scope>NUCLEOTIDE SEQUENCE</scope>
    <source>
        <tissue evidence="2">Ovary</tissue>
    </source>
</reference>
<evidence type="ECO:0000313" key="2">
    <source>
        <dbReference type="EMBL" id="AEL79309.1"/>
    </source>
</evidence>
<sequence>VTEAMISLLFIVQTLAIVPDCEYGVWKAEPGWWCPKTTCCAVSPSPLYPARTTCCTTLPAPLVCGIPDCCCGFGYCGFPGGKTTTCTTVPHSAP</sequence>
<accession>G1K0J8</accession>
<proteinExistence type="evidence at transcript level"/>